<dbReference type="SUPFAM" id="SSF50129">
    <property type="entry name" value="GroES-like"/>
    <property type="match status" value="1"/>
</dbReference>
<keyword evidence="1" id="KW-0560">Oxidoreductase</keyword>
<evidence type="ECO:0000256" key="2">
    <source>
        <dbReference type="RuleBase" id="RU361277"/>
    </source>
</evidence>
<dbReference type="CDD" id="cd08262">
    <property type="entry name" value="Zn_ADH8"/>
    <property type="match status" value="1"/>
</dbReference>
<keyword evidence="2" id="KW-0479">Metal-binding</keyword>
<dbReference type="InterPro" id="IPR011032">
    <property type="entry name" value="GroES-like_sf"/>
</dbReference>
<dbReference type="Proteomes" id="UP000193866">
    <property type="component" value="Unassembled WGS sequence"/>
</dbReference>
<dbReference type="InterPro" id="IPR013154">
    <property type="entry name" value="ADH-like_N"/>
</dbReference>
<proteinExistence type="inferred from homology"/>
<sequence>MKAVVCQNGTLAVAELPVPRPGRGQVRLKVLRCGICGSDLHARHHSDELADVAADMGYLQAMRSTDRTVFGHEFCGEILEYGPHCKKRTPIGGRVVAFPLRREGEGIHPIGLSASAPGAYAEEVVVEESLVVPVPDALNTDIAAMTEPMAVGLHAVRRSKIGRRQTAVVVGAGPIGLAVVLMLKAHGVRTVIASDFSPARRALASRCGADIVIDPSTASPMEHLQQRRGYFTSAVAAMRLLLRATEAANTLPIPLWQAWRALESIGVGPKAPVIFECVGVPGVLNSVITTAPMMSRVVVAGVCMGEDRVRLAMAINKELDIRFVLGYTPVEFRRTLRMLAKGKVDPTPLITSTVSLAEVDAAFEALATPDEHAKILIDPTS</sequence>
<dbReference type="PROSITE" id="PS00059">
    <property type="entry name" value="ADH_ZINC"/>
    <property type="match status" value="1"/>
</dbReference>
<organism evidence="5 6">
    <name type="scientific">Mycolicibacter longobardus</name>
    <dbReference type="NCBI Taxonomy" id="1108812"/>
    <lineage>
        <taxon>Bacteria</taxon>
        <taxon>Bacillati</taxon>
        <taxon>Actinomycetota</taxon>
        <taxon>Actinomycetes</taxon>
        <taxon>Mycobacteriales</taxon>
        <taxon>Mycobacteriaceae</taxon>
        <taxon>Mycolicibacter</taxon>
    </lineage>
</organism>
<dbReference type="PANTHER" id="PTHR43189">
    <property type="entry name" value="ZINC-TYPE ALCOHOL DEHYDROGENASE-LIKE PROTEIN C1198.01-RELATED"/>
    <property type="match status" value="1"/>
</dbReference>
<protein>
    <submittedName>
        <fullName evidence="5">Alcohol dehydrogenase</fullName>
    </submittedName>
</protein>
<dbReference type="OrthoDB" id="9797931at2"/>
<dbReference type="Gene3D" id="3.90.180.10">
    <property type="entry name" value="Medium-chain alcohol dehydrogenases, catalytic domain"/>
    <property type="match status" value="1"/>
</dbReference>
<evidence type="ECO:0000313" key="6">
    <source>
        <dbReference type="Proteomes" id="UP000193866"/>
    </source>
</evidence>
<accession>A0A1X1YKJ0</accession>
<keyword evidence="2" id="KW-0862">Zinc</keyword>
<dbReference type="Pfam" id="PF08240">
    <property type="entry name" value="ADH_N"/>
    <property type="match status" value="1"/>
</dbReference>
<comment type="cofactor">
    <cofactor evidence="2">
        <name>Zn(2+)</name>
        <dbReference type="ChEBI" id="CHEBI:29105"/>
    </cofactor>
</comment>
<dbReference type="SUPFAM" id="SSF51735">
    <property type="entry name" value="NAD(P)-binding Rossmann-fold domains"/>
    <property type="match status" value="1"/>
</dbReference>
<dbReference type="EMBL" id="LQPG01000017">
    <property type="protein sequence ID" value="ORW11574.1"/>
    <property type="molecule type" value="Genomic_DNA"/>
</dbReference>
<feature type="domain" description="Alcohol dehydrogenase-like N-terminal" evidence="4">
    <location>
        <begin position="22"/>
        <end position="136"/>
    </location>
</feature>
<evidence type="ECO:0000313" key="5">
    <source>
        <dbReference type="EMBL" id="ORW11574.1"/>
    </source>
</evidence>
<dbReference type="InterPro" id="IPR013149">
    <property type="entry name" value="ADH-like_C"/>
</dbReference>
<dbReference type="AlphaFoldDB" id="A0A1X1YKJ0"/>
<comment type="caution">
    <text evidence="5">The sequence shown here is derived from an EMBL/GenBank/DDBJ whole genome shotgun (WGS) entry which is preliminary data.</text>
</comment>
<dbReference type="Gene3D" id="3.40.50.720">
    <property type="entry name" value="NAD(P)-binding Rossmann-like Domain"/>
    <property type="match status" value="1"/>
</dbReference>
<dbReference type="GO" id="GO:0008270">
    <property type="term" value="F:zinc ion binding"/>
    <property type="evidence" value="ECO:0007669"/>
    <property type="project" value="InterPro"/>
</dbReference>
<dbReference type="InterPro" id="IPR002328">
    <property type="entry name" value="ADH_Zn_CS"/>
</dbReference>
<name>A0A1X1YKJ0_9MYCO</name>
<dbReference type="STRING" id="1108812.AWC16_10845"/>
<reference evidence="5 6" key="1">
    <citation type="submission" date="2016-01" db="EMBL/GenBank/DDBJ databases">
        <title>The new phylogeny of the genus Mycobacterium.</title>
        <authorList>
            <person name="Tarcisio F."/>
            <person name="Conor M."/>
            <person name="Antonella G."/>
            <person name="Elisabetta G."/>
            <person name="Giulia F.S."/>
            <person name="Sara T."/>
            <person name="Anna F."/>
            <person name="Clotilde B."/>
            <person name="Roberto B."/>
            <person name="Veronica D.S."/>
            <person name="Fabio R."/>
            <person name="Monica P."/>
            <person name="Olivier J."/>
            <person name="Enrico T."/>
            <person name="Nicola S."/>
        </authorList>
    </citation>
    <scope>NUCLEOTIDE SEQUENCE [LARGE SCALE GENOMIC DNA]</scope>
    <source>
        <strain evidence="5 6">DSM 45394</strain>
    </source>
</reference>
<evidence type="ECO:0000256" key="1">
    <source>
        <dbReference type="ARBA" id="ARBA00023002"/>
    </source>
</evidence>
<gene>
    <name evidence="5" type="ORF">AWC16_10845</name>
</gene>
<evidence type="ECO:0000259" key="3">
    <source>
        <dbReference type="Pfam" id="PF00107"/>
    </source>
</evidence>
<keyword evidence="6" id="KW-1185">Reference proteome</keyword>
<dbReference type="InterPro" id="IPR036291">
    <property type="entry name" value="NAD(P)-bd_dom_sf"/>
</dbReference>
<dbReference type="GO" id="GO:0016491">
    <property type="term" value="F:oxidoreductase activity"/>
    <property type="evidence" value="ECO:0007669"/>
    <property type="project" value="UniProtKB-KW"/>
</dbReference>
<dbReference type="PANTHER" id="PTHR43189:SF1">
    <property type="entry name" value="ZINC-TYPE ALCOHOL DEHYDROGENASE-LIKE PROTEIN C1198.01"/>
    <property type="match status" value="1"/>
</dbReference>
<dbReference type="RefSeq" id="WP_085264487.1">
    <property type="nucleotide sequence ID" value="NZ_JACKVG010000012.1"/>
</dbReference>
<evidence type="ECO:0000259" key="4">
    <source>
        <dbReference type="Pfam" id="PF08240"/>
    </source>
</evidence>
<feature type="domain" description="Alcohol dehydrogenase-like C-terminal" evidence="3">
    <location>
        <begin position="174"/>
        <end position="340"/>
    </location>
</feature>
<comment type="similarity">
    <text evidence="2">Belongs to the zinc-containing alcohol dehydrogenase family.</text>
</comment>
<dbReference type="Pfam" id="PF00107">
    <property type="entry name" value="ADH_zinc_N"/>
    <property type="match status" value="1"/>
</dbReference>